<dbReference type="EMBL" id="LXQA010198718">
    <property type="protein sequence ID" value="MCI32790.1"/>
    <property type="molecule type" value="Genomic_DNA"/>
</dbReference>
<organism evidence="1 2">
    <name type="scientific">Trifolium medium</name>
    <dbReference type="NCBI Taxonomy" id="97028"/>
    <lineage>
        <taxon>Eukaryota</taxon>
        <taxon>Viridiplantae</taxon>
        <taxon>Streptophyta</taxon>
        <taxon>Embryophyta</taxon>
        <taxon>Tracheophyta</taxon>
        <taxon>Spermatophyta</taxon>
        <taxon>Magnoliopsida</taxon>
        <taxon>eudicotyledons</taxon>
        <taxon>Gunneridae</taxon>
        <taxon>Pentapetalae</taxon>
        <taxon>rosids</taxon>
        <taxon>fabids</taxon>
        <taxon>Fabales</taxon>
        <taxon>Fabaceae</taxon>
        <taxon>Papilionoideae</taxon>
        <taxon>50 kb inversion clade</taxon>
        <taxon>NPAAA clade</taxon>
        <taxon>Hologalegina</taxon>
        <taxon>IRL clade</taxon>
        <taxon>Trifolieae</taxon>
        <taxon>Trifolium</taxon>
    </lineage>
</organism>
<dbReference type="AlphaFoldDB" id="A0A392RAH5"/>
<dbReference type="Proteomes" id="UP000265520">
    <property type="component" value="Unassembled WGS sequence"/>
</dbReference>
<keyword evidence="2" id="KW-1185">Reference proteome</keyword>
<comment type="caution">
    <text evidence="1">The sequence shown here is derived from an EMBL/GenBank/DDBJ whole genome shotgun (WGS) entry which is preliminary data.</text>
</comment>
<evidence type="ECO:0000313" key="1">
    <source>
        <dbReference type="EMBL" id="MCI32790.1"/>
    </source>
</evidence>
<protein>
    <submittedName>
        <fullName evidence="1">Uncharacterized protein</fullName>
    </submittedName>
</protein>
<evidence type="ECO:0000313" key="2">
    <source>
        <dbReference type="Proteomes" id="UP000265520"/>
    </source>
</evidence>
<sequence>MNMFTGKLLRKCSDNNFKPEHSYEIARTRGRDGRIRRTRYGHEEFLHRQAEQQNEEPVPVVHEEEPQAVQVDEEPVVQQSWPEGPI</sequence>
<name>A0A392RAH5_9FABA</name>
<reference evidence="1 2" key="1">
    <citation type="journal article" date="2018" name="Front. Plant Sci.">
        <title>Red Clover (Trifolium pratense) and Zigzag Clover (T. medium) - A Picture of Genomic Similarities and Differences.</title>
        <authorList>
            <person name="Dluhosova J."/>
            <person name="Istvanek J."/>
            <person name="Nedelnik J."/>
            <person name="Repkova J."/>
        </authorList>
    </citation>
    <scope>NUCLEOTIDE SEQUENCE [LARGE SCALE GENOMIC DNA]</scope>
    <source>
        <strain evidence="2">cv. 10/8</strain>
        <tissue evidence="1">Leaf</tissue>
    </source>
</reference>
<feature type="non-terminal residue" evidence="1">
    <location>
        <position position="86"/>
    </location>
</feature>
<proteinExistence type="predicted"/>
<accession>A0A392RAH5</accession>